<accession>A0A1Q3BEC1</accession>
<organism evidence="3 4">
    <name type="scientific">Cephalotus follicularis</name>
    <name type="common">Albany pitcher plant</name>
    <dbReference type="NCBI Taxonomy" id="3775"/>
    <lineage>
        <taxon>Eukaryota</taxon>
        <taxon>Viridiplantae</taxon>
        <taxon>Streptophyta</taxon>
        <taxon>Embryophyta</taxon>
        <taxon>Tracheophyta</taxon>
        <taxon>Spermatophyta</taxon>
        <taxon>Magnoliopsida</taxon>
        <taxon>eudicotyledons</taxon>
        <taxon>Gunneridae</taxon>
        <taxon>Pentapetalae</taxon>
        <taxon>rosids</taxon>
        <taxon>fabids</taxon>
        <taxon>Oxalidales</taxon>
        <taxon>Cephalotaceae</taxon>
        <taxon>Cephalotus</taxon>
    </lineage>
</organism>
<evidence type="ECO:0008006" key="5">
    <source>
        <dbReference type="Google" id="ProtNLM"/>
    </source>
</evidence>
<dbReference type="Proteomes" id="UP000187406">
    <property type="component" value="Unassembled WGS sequence"/>
</dbReference>
<feature type="compositionally biased region" description="Acidic residues" evidence="1">
    <location>
        <begin position="87"/>
        <end position="113"/>
    </location>
</feature>
<feature type="region of interest" description="Disordered" evidence="1">
    <location>
        <begin position="87"/>
        <end position="119"/>
    </location>
</feature>
<gene>
    <name evidence="3" type="ORF">CFOL_v3_09808</name>
</gene>
<dbReference type="EMBL" id="BDDD01000468">
    <property type="protein sequence ID" value="GAV66298.1"/>
    <property type="molecule type" value="Genomic_DNA"/>
</dbReference>
<keyword evidence="4" id="KW-1185">Reference proteome</keyword>
<protein>
    <recommendedName>
        <fullName evidence="5">Transmembrane protein</fullName>
    </recommendedName>
</protein>
<keyword evidence="2" id="KW-1133">Transmembrane helix</keyword>
<dbReference type="FunCoup" id="A0A1Q3BEC1">
    <property type="interactions" value="152"/>
</dbReference>
<evidence type="ECO:0000256" key="2">
    <source>
        <dbReference type="SAM" id="Phobius"/>
    </source>
</evidence>
<dbReference type="AlphaFoldDB" id="A0A1Q3BEC1"/>
<name>A0A1Q3BEC1_CEPFO</name>
<comment type="caution">
    <text evidence="3">The sequence shown here is derived from an EMBL/GenBank/DDBJ whole genome shotgun (WGS) entry which is preliminary data.</text>
</comment>
<evidence type="ECO:0000313" key="3">
    <source>
        <dbReference type="EMBL" id="GAV66298.1"/>
    </source>
</evidence>
<reference evidence="4" key="1">
    <citation type="submission" date="2016-04" db="EMBL/GenBank/DDBJ databases">
        <title>Cephalotus genome sequencing.</title>
        <authorList>
            <person name="Fukushima K."/>
            <person name="Hasebe M."/>
            <person name="Fang X."/>
        </authorList>
    </citation>
    <scope>NUCLEOTIDE SEQUENCE [LARGE SCALE GENOMIC DNA]</scope>
    <source>
        <strain evidence="4">cv. St1</strain>
    </source>
</reference>
<keyword evidence="2" id="KW-0812">Transmembrane</keyword>
<keyword evidence="2" id="KW-0472">Membrane</keyword>
<evidence type="ECO:0000256" key="1">
    <source>
        <dbReference type="SAM" id="MobiDB-lite"/>
    </source>
</evidence>
<feature type="transmembrane region" description="Helical" evidence="2">
    <location>
        <begin position="39"/>
        <end position="57"/>
    </location>
</feature>
<dbReference type="PANTHER" id="PTHR36715">
    <property type="entry name" value="BNAANNG41370D PROTEIN"/>
    <property type="match status" value="1"/>
</dbReference>
<sequence length="295" mass="33348">MEVPVINRISNFEGGINPLQNPSFMALPSIAKIYQTYNFWTWGALILALLASFTTIIKKIKIHIIKLKSNHNSLSYQPLINNLDYDTDSEDETSCSSSDEEDEDGEDDEDEDDVSGRSSRKWWSVDEDFRVRGTGHDVDDQRWQSRNLPPNVRRRRGSFTDLLSYANGNSVVKLWDNLGLALHSNCINYDNLKNEEQKAVPIFGGKCEIPAAFSGSTVGPLRAWDARVACRLPTIIAEWRPKIGKIVEGGVKRVYVRDDVMRNDSSPLANLTQSDVDTWWDADAVIVTDEYLTQC</sequence>
<dbReference type="PANTHER" id="PTHR36715:SF1">
    <property type="entry name" value="PROTEIN, PUTATIVE-RELATED"/>
    <property type="match status" value="1"/>
</dbReference>
<dbReference type="OrthoDB" id="1662399at2759"/>
<evidence type="ECO:0000313" key="4">
    <source>
        <dbReference type="Proteomes" id="UP000187406"/>
    </source>
</evidence>
<dbReference type="InParanoid" id="A0A1Q3BEC1"/>
<proteinExistence type="predicted"/>